<protein>
    <submittedName>
        <fullName evidence="2">Zinc ribbon domain-containing protein</fullName>
    </submittedName>
</protein>
<dbReference type="InterPro" id="IPR029040">
    <property type="entry name" value="RPABC4/Spt4"/>
</dbReference>
<dbReference type="Pfam" id="PF09723">
    <property type="entry name" value="Zn_ribbon_8"/>
    <property type="match status" value="1"/>
</dbReference>
<dbReference type="EMBL" id="DRTT01000164">
    <property type="protein sequence ID" value="HHF99022.1"/>
    <property type="molecule type" value="Genomic_DNA"/>
</dbReference>
<organism evidence="2">
    <name type="scientific">Aerophobetes bacterium</name>
    <dbReference type="NCBI Taxonomy" id="2030807"/>
    <lineage>
        <taxon>Bacteria</taxon>
        <taxon>Candidatus Aerophobota</taxon>
    </lineage>
</organism>
<proteinExistence type="predicted"/>
<dbReference type="NCBIfam" id="TIGR02605">
    <property type="entry name" value="CxxC_CxxC_SSSS"/>
    <property type="match status" value="1"/>
</dbReference>
<accession>A0A7V5I237</accession>
<dbReference type="InterPro" id="IPR013429">
    <property type="entry name" value="Regulatory_FmdB_Zinc_ribbon"/>
</dbReference>
<reference evidence="2" key="1">
    <citation type="journal article" date="2020" name="mSystems">
        <title>Genome- and Community-Level Interaction Insights into Carbon Utilization and Element Cycling Functions of Hydrothermarchaeota in Hydrothermal Sediment.</title>
        <authorList>
            <person name="Zhou Z."/>
            <person name="Liu Y."/>
            <person name="Xu W."/>
            <person name="Pan J."/>
            <person name="Luo Z.H."/>
            <person name="Li M."/>
        </authorList>
    </citation>
    <scope>NUCLEOTIDE SEQUENCE [LARGE SCALE GENOMIC DNA]</scope>
    <source>
        <strain evidence="2">HyVt-92</strain>
    </source>
</reference>
<gene>
    <name evidence="2" type="ORF">ENL39_06015</name>
</gene>
<comment type="caution">
    <text evidence="2">The sequence shown here is derived from an EMBL/GenBank/DDBJ whole genome shotgun (WGS) entry which is preliminary data.</text>
</comment>
<evidence type="ECO:0000259" key="1">
    <source>
        <dbReference type="SMART" id="SM00834"/>
    </source>
</evidence>
<dbReference type="AlphaFoldDB" id="A0A7V5I237"/>
<sequence>MPVYRYKCEECGGITQILQGVGKGEEEIRCKMCGSTRLVKLLPKSLSIRSSESEVSGCCGMTNPCENPKRCCQR</sequence>
<dbReference type="Gene3D" id="2.20.28.30">
    <property type="entry name" value="RNA polymerase ii, chain L"/>
    <property type="match status" value="1"/>
</dbReference>
<dbReference type="Proteomes" id="UP000886070">
    <property type="component" value="Unassembled WGS sequence"/>
</dbReference>
<evidence type="ECO:0000313" key="2">
    <source>
        <dbReference type="EMBL" id="HHF99022.1"/>
    </source>
</evidence>
<feature type="domain" description="Putative regulatory protein FmdB zinc ribbon" evidence="1">
    <location>
        <begin position="1"/>
        <end position="43"/>
    </location>
</feature>
<name>A0A7V5I237_UNCAE</name>
<dbReference type="SUPFAM" id="SSF63393">
    <property type="entry name" value="RNA polymerase subunits"/>
    <property type="match status" value="1"/>
</dbReference>
<dbReference type="SMART" id="SM00834">
    <property type="entry name" value="CxxC_CXXC_SSSS"/>
    <property type="match status" value="1"/>
</dbReference>